<evidence type="ECO:0000259" key="7">
    <source>
        <dbReference type="PROSITE" id="PS50113"/>
    </source>
</evidence>
<dbReference type="SMART" id="SM00387">
    <property type="entry name" value="HATPase_c"/>
    <property type="match status" value="1"/>
</dbReference>
<dbReference type="CDD" id="cd00130">
    <property type="entry name" value="PAS"/>
    <property type="match status" value="1"/>
</dbReference>
<dbReference type="Gene3D" id="1.20.5.1930">
    <property type="match status" value="1"/>
</dbReference>
<gene>
    <name evidence="8" type="ORF">NITINOP_0695</name>
</gene>
<dbReference type="Pfam" id="PF08447">
    <property type="entry name" value="PAS_3"/>
    <property type="match status" value="1"/>
</dbReference>
<feature type="transmembrane region" description="Helical" evidence="6">
    <location>
        <begin position="50"/>
        <end position="70"/>
    </location>
</feature>
<evidence type="ECO:0000256" key="5">
    <source>
        <dbReference type="SAM" id="MobiDB-lite"/>
    </source>
</evidence>
<keyword evidence="9" id="KW-1185">Reference proteome</keyword>
<evidence type="ECO:0000313" key="9">
    <source>
        <dbReference type="Proteomes" id="UP000066284"/>
    </source>
</evidence>
<dbReference type="InterPro" id="IPR035965">
    <property type="entry name" value="PAS-like_dom_sf"/>
</dbReference>
<keyword evidence="4" id="KW-0175">Coiled coil</keyword>
<dbReference type="Pfam" id="PF07730">
    <property type="entry name" value="HisKA_3"/>
    <property type="match status" value="1"/>
</dbReference>
<keyword evidence="6" id="KW-0472">Membrane</keyword>
<feature type="region of interest" description="Disordered" evidence="5">
    <location>
        <begin position="496"/>
        <end position="529"/>
    </location>
</feature>
<evidence type="ECO:0000256" key="2">
    <source>
        <dbReference type="ARBA" id="ARBA00022777"/>
    </source>
</evidence>
<dbReference type="RefSeq" id="WP_062483203.1">
    <property type="nucleotide sequence ID" value="NZ_LN885086.1"/>
</dbReference>
<dbReference type="PROSITE" id="PS50113">
    <property type="entry name" value="PAC"/>
    <property type="match status" value="1"/>
</dbReference>
<accession>A0A0S4KTD9</accession>
<dbReference type="PANTHER" id="PTHR24421:SF58">
    <property type="entry name" value="SIGNAL TRANSDUCTION HISTIDINE-PROTEIN KINASE_PHOSPHATASE UHPB"/>
    <property type="match status" value="1"/>
</dbReference>
<evidence type="ECO:0000256" key="3">
    <source>
        <dbReference type="ARBA" id="ARBA00023012"/>
    </source>
</evidence>
<dbReference type="GO" id="GO:0046983">
    <property type="term" value="F:protein dimerization activity"/>
    <property type="evidence" value="ECO:0007669"/>
    <property type="project" value="InterPro"/>
</dbReference>
<feature type="transmembrane region" description="Helical" evidence="6">
    <location>
        <begin position="12"/>
        <end position="38"/>
    </location>
</feature>
<protein>
    <recommendedName>
        <fullName evidence="7">PAC domain-containing protein</fullName>
    </recommendedName>
</protein>
<organism evidence="8 9">
    <name type="scientific">Candidatus Nitrospira inopinata</name>
    <dbReference type="NCBI Taxonomy" id="1715989"/>
    <lineage>
        <taxon>Bacteria</taxon>
        <taxon>Pseudomonadati</taxon>
        <taxon>Nitrospirota</taxon>
        <taxon>Nitrospiria</taxon>
        <taxon>Nitrospirales</taxon>
        <taxon>Nitrospiraceae</taxon>
        <taxon>Nitrospira</taxon>
    </lineage>
</organism>
<dbReference type="AlphaFoldDB" id="A0A0S4KTD9"/>
<evidence type="ECO:0000256" key="1">
    <source>
        <dbReference type="ARBA" id="ARBA00022679"/>
    </source>
</evidence>
<dbReference type="CDD" id="cd16917">
    <property type="entry name" value="HATPase_UhpB-NarQ-NarX-like"/>
    <property type="match status" value="1"/>
</dbReference>
<dbReference type="PANTHER" id="PTHR24421">
    <property type="entry name" value="NITRATE/NITRITE SENSOR PROTEIN NARX-RELATED"/>
    <property type="match status" value="1"/>
</dbReference>
<dbReference type="InterPro" id="IPR000014">
    <property type="entry name" value="PAS"/>
</dbReference>
<keyword evidence="3" id="KW-0902">Two-component regulatory system</keyword>
<feature type="coiled-coil region" evidence="4">
    <location>
        <begin position="108"/>
        <end position="153"/>
    </location>
</feature>
<dbReference type="GO" id="GO:0016020">
    <property type="term" value="C:membrane"/>
    <property type="evidence" value="ECO:0007669"/>
    <property type="project" value="InterPro"/>
</dbReference>
<keyword evidence="2" id="KW-0418">Kinase</keyword>
<dbReference type="EMBL" id="LN885086">
    <property type="protein sequence ID" value="CUQ65670.1"/>
    <property type="molecule type" value="Genomic_DNA"/>
</dbReference>
<dbReference type="Proteomes" id="UP000066284">
    <property type="component" value="Chromosome 1"/>
</dbReference>
<reference evidence="9" key="1">
    <citation type="submission" date="2015-09" db="EMBL/GenBank/DDBJ databases">
        <authorList>
            <person name="Daims H."/>
        </authorList>
    </citation>
    <scope>NUCLEOTIDE SEQUENCE [LARGE SCALE GENOMIC DNA]</scope>
</reference>
<evidence type="ECO:0000256" key="6">
    <source>
        <dbReference type="SAM" id="Phobius"/>
    </source>
</evidence>
<name>A0A0S4KTD9_9BACT</name>
<dbReference type="InterPro" id="IPR003594">
    <property type="entry name" value="HATPase_dom"/>
</dbReference>
<dbReference type="InterPro" id="IPR001610">
    <property type="entry name" value="PAC"/>
</dbReference>
<dbReference type="STRING" id="1715989.NITINOP_0695"/>
<keyword evidence="6" id="KW-1133">Transmembrane helix</keyword>
<dbReference type="Pfam" id="PF02518">
    <property type="entry name" value="HATPase_c"/>
    <property type="match status" value="1"/>
</dbReference>
<dbReference type="InterPro" id="IPR013655">
    <property type="entry name" value="PAS_fold_3"/>
</dbReference>
<dbReference type="NCBIfam" id="TIGR00229">
    <property type="entry name" value="sensory_box"/>
    <property type="match status" value="1"/>
</dbReference>
<dbReference type="SUPFAM" id="SSF55785">
    <property type="entry name" value="PYP-like sensor domain (PAS domain)"/>
    <property type="match status" value="1"/>
</dbReference>
<dbReference type="InterPro" id="IPR036890">
    <property type="entry name" value="HATPase_C_sf"/>
</dbReference>
<dbReference type="Gene3D" id="3.30.450.20">
    <property type="entry name" value="PAS domain"/>
    <property type="match status" value="1"/>
</dbReference>
<keyword evidence="1" id="KW-0808">Transferase</keyword>
<dbReference type="InterPro" id="IPR011712">
    <property type="entry name" value="Sig_transdc_His_kin_sub3_dim/P"/>
</dbReference>
<feature type="domain" description="PAC" evidence="7">
    <location>
        <begin position="226"/>
        <end position="278"/>
    </location>
</feature>
<dbReference type="InterPro" id="IPR050482">
    <property type="entry name" value="Sensor_HK_TwoCompSys"/>
</dbReference>
<dbReference type="KEGG" id="nio:NITINOP_0695"/>
<feature type="compositionally biased region" description="Acidic residues" evidence="5">
    <location>
        <begin position="520"/>
        <end position="529"/>
    </location>
</feature>
<proteinExistence type="predicted"/>
<dbReference type="Gene3D" id="3.30.565.10">
    <property type="entry name" value="Histidine kinase-like ATPase, C-terminal domain"/>
    <property type="match status" value="1"/>
</dbReference>
<dbReference type="SUPFAM" id="SSF55874">
    <property type="entry name" value="ATPase domain of HSP90 chaperone/DNA topoisomerase II/histidine kinase"/>
    <property type="match status" value="1"/>
</dbReference>
<evidence type="ECO:0000313" key="8">
    <source>
        <dbReference type="EMBL" id="CUQ65670.1"/>
    </source>
</evidence>
<dbReference type="GO" id="GO:0000155">
    <property type="term" value="F:phosphorelay sensor kinase activity"/>
    <property type="evidence" value="ECO:0007669"/>
    <property type="project" value="InterPro"/>
</dbReference>
<dbReference type="OrthoDB" id="9792869at2"/>
<keyword evidence="6" id="KW-0812">Transmembrane</keyword>
<sequence length="529" mass="59605">MTSGLDLLAPLLLYLAVFAVFVLDWFIPLGFSVSMLYIPICLAGLWLKGWRFACIMGVLCSGLMVAGLFVSPPGGPLSWSIVNRKIAFIALWSVLWGGKLFAQRTADLERTKTTLQQAIAQRRQAEQALLVINEQLESRIARRTEQLQAALDRWELVTQATHDGVYDWDLTTNRVVYTSHWKAMHGFSNQDDDESPAQWSERIHPDDRPRVLGRLDEYLAGNRPEFSEEYRIRRRDGRWIWVLDRGIALRDATGLAVRLVGSEKDVTERKRAEETLRRQNLQFEELTAKLLTAQEHERQRIARELHDDVTQRLAALAVDLGSLVRAYPSDPQLQARLRTVQETAGQLADDVHNFAYRLHPSLLEHLGLEAAIRDHVDEFRRRTGLAVRYVKRGIPQTIPLDVATCLYRVAQEGLQNVQKHAAASDVLVALLGTAKGVGVCVRDNGKGFVYKPGDVRHTGLGLVSMEERIRLMKGTFRLRTQPGKGTEIHAWVPLPDAAPQDACQEETASKPIAGPPAMPEEQDVKEETR</sequence>
<dbReference type="InterPro" id="IPR000700">
    <property type="entry name" value="PAS-assoc_C"/>
</dbReference>
<evidence type="ECO:0000256" key="4">
    <source>
        <dbReference type="SAM" id="Coils"/>
    </source>
</evidence>
<dbReference type="SMART" id="SM00086">
    <property type="entry name" value="PAC"/>
    <property type="match status" value="1"/>
</dbReference>